<feature type="compositionally biased region" description="Polar residues" evidence="2">
    <location>
        <begin position="494"/>
        <end position="504"/>
    </location>
</feature>
<feature type="compositionally biased region" description="Low complexity" evidence="2">
    <location>
        <begin position="428"/>
        <end position="439"/>
    </location>
</feature>
<organism evidence="4 5">
    <name type="scientific">Phrynocephalus forsythii</name>
    <dbReference type="NCBI Taxonomy" id="171643"/>
    <lineage>
        <taxon>Eukaryota</taxon>
        <taxon>Metazoa</taxon>
        <taxon>Chordata</taxon>
        <taxon>Craniata</taxon>
        <taxon>Vertebrata</taxon>
        <taxon>Euteleostomi</taxon>
        <taxon>Lepidosauria</taxon>
        <taxon>Squamata</taxon>
        <taxon>Bifurcata</taxon>
        <taxon>Unidentata</taxon>
        <taxon>Episquamata</taxon>
        <taxon>Toxicofera</taxon>
        <taxon>Iguania</taxon>
        <taxon>Acrodonta</taxon>
        <taxon>Agamidae</taxon>
        <taxon>Agaminae</taxon>
        <taxon>Phrynocephalus</taxon>
    </lineage>
</organism>
<name>A0A9Q0XRR3_9SAUR</name>
<dbReference type="Proteomes" id="UP001142489">
    <property type="component" value="Unassembled WGS sequence"/>
</dbReference>
<protein>
    <recommendedName>
        <fullName evidence="3">CAP-Gly domain-containing protein</fullName>
    </recommendedName>
</protein>
<feature type="coiled-coil region" evidence="1">
    <location>
        <begin position="298"/>
        <end position="332"/>
    </location>
</feature>
<evidence type="ECO:0000256" key="1">
    <source>
        <dbReference type="SAM" id="Coils"/>
    </source>
</evidence>
<dbReference type="SMART" id="SM01052">
    <property type="entry name" value="CAP_GLY"/>
    <property type="match status" value="1"/>
</dbReference>
<evidence type="ECO:0000313" key="5">
    <source>
        <dbReference type="Proteomes" id="UP001142489"/>
    </source>
</evidence>
<keyword evidence="1" id="KW-0175">Coiled coil</keyword>
<dbReference type="Pfam" id="PF01302">
    <property type="entry name" value="CAP_GLY"/>
    <property type="match status" value="1"/>
</dbReference>
<feature type="domain" description="CAP-Gly" evidence="3">
    <location>
        <begin position="553"/>
        <end position="596"/>
    </location>
</feature>
<dbReference type="Gene3D" id="2.30.30.190">
    <property type="entry name" value="CAP Gly-rich-like domain"/>
    <property type="match status" value="1"/>
</dbReference>
<dbReference type="SUPFAM" id="SSF74924">
    <property type="entry name" value="Cap-Gly domain"/>
    <property type="match status" value="1"/>
</dbReference>
<dbReference type="PROSITE" id="PS50245">
    <property type="entry name" value="CAP_GLY_2"/>
    <property type="match status" value="1"/>
</dbReference>
<dbReference type="AlphaFoldDB" id="A0A9Q0XRR3"/>
<dbReference type="InterPro" id="IPR000938">
    <property type="entry name" value="CAP-Gly_domain"/>
</dbReference>
<evidence type="ECO:0000256" key="2">
    <source>
        <dbReference type="SAM" id="MobiDB-lite"/>
    </source>
</evidence>
<dbReference type="OrthoDB" id="2130750at2759"/>
<comment type="caution">
    <text evidence="4">The sequence shown here is derived from an EMBL/GenBank/DDBJ whole genome shotgun (WGS) entry which is preliminary data.</text>
</comment>
<keyword evidence="5" id="KW-1185">Reference proteome</keyword>
<evidence type="ECO:0000313" key="4">
    <source>
        <dbReference type="EMBL" id="KAJ7320674.1"/>
    </source>
</evidence>
<dbReference type="EMBL" id="JAPFRF010000010">
    <property type="protein sequence ID" value="KAJ7320674.1"/>
    <property type="molecule type" value="Genomic_DNA"/>
</dbReference>
<gene>
    <name evidence="4" type="ORF">JRQ81_020185</name>
</gene>
<evidence type="ECO:0000259" key="3">
    <source>
        <dbReference type="PROSITE" id="PS50245"/>
    </source>
</evidence>
<feature type="region of interest" description="Disordered" evidence="2">
    <location>
        <begin position="416"/>
        <end position="439"/>
    </location>
</feature>
<feature type="compositionally biased region" description="Basic and acidic residues" evidence="2">
    <location>
        <begin position="417"/>
        <end position="427"/>
    </location>
</feature>
<feature type="coiled-coil region" evidence="1">
    <location>
        <begin position="368"/>
        <end position="406"/>
    </location>
</feature>
<feature type="region of interest" description="Disordered" evidence="2">
    <location>
        <begin position="472"/>
        <end position="519"/>
    </location>
</feature>
<dbReference type="InterPro" id="IPR036859">
    <property type="entry name" value="CAP-Gly_dom_sf"/>
</dbReference>
<reference evidence="4" key="1">
    <citation type="journal article" date="2023" name="DNA Res.">
        <title>Chromosome-level genome assembly of Phrynocephalus forsythii using third-generation DNA sequencing and Hi-C analysis.</title>
        <authorList>
            <person name="Qi Y."/>
            <person name="Zhao W."/>
            <person name="Zhao Y."/>
            <person name="Niu C."/>
            <person name="Cao S."/>
            <person name="Zhang Y."/>
        </authorList>
    </citation>
    <scope>NUCLEOTIDE SEQUENCE</scope>
    <source>
        <tissue evidence="4">Muscle</tissue>
    </source>
</reference>
<accession>A0A9Q0XRR3</accession>
<proteinExistence type="predicted"/>
<feature type="region of interest" description="Disordered" evidence="2">
    <location>
        <begin position="22"/>
        <end position="44"/>
    </location>
</feature>
<sequence length="605" mass="67910">MDSTLNASTGSPEVLVKESRLKTSPVHNKYAQDGSTTRDSIHPDIGKEPVMKELLVEITDWDSQTLPSQDEGSLKRSRYRLGGSADNVISLTSCQSLLPLEWKVLRSSRSQDTLAYFSGDTQEGTNGGHEPTSNSNQYVVEDIIGDEVAFKVCPCVLSHNQNSPHATLSNTAFPTVHIGSPSSGDATYLKQSSDGSLEVPILSPRTEKWMEIGNQVSQVQSPAVDQQDSRSINHIWTTADSSRNLYNTSASPILECHSSNHEDKCVLPKEEPNLNLLKSECKSSVILQRLIVNLKSQINDLQESSKTSVLDLAKAEEEISQLKNEMAQLKSDYIQQFAVYKEENLILKKKINRLQSRYVPVDTYEQVLHEEICELRAESRRLRELNHRLNEENHRLKEELWDVKRQCEWLTQTITGKQDERRQERSKNNNSPSSLNSESTDILIAEYQDTGLAKEIGDLKDDLSEETITMTGNNASNISQHKEANKTNSKQDVHSATVSFSQVDAPSRYSPKRPHASRRPFAPRSIADLKVGNLVKFSCPTGKLSKGTVKYLGPLFGREHNYLGIELEGDQVGRHDGIFEGTRYFLCEPNKGVFVHFNKVIIAWE</sequence>
<feature type="compositionally biased region" description="Basic and acidic residues" evidence="2">
    <location>
        <begin position="480"/>
        <end position="493"/>
    </location>
</feature>